<dbReference type="Proteomes" id="UP001558534">
    <property type="component" value="Unassembled WGS sequence"/>
</dbReference>
<proteinExistence type="predicted"/>
<evidence type="ECO:0000313" key="2">
    <source>
        <dbReference type="Proteomes" id="UP001558534"/>
    </source>
</evidence>
<dbReference type="RefSeq" id="WP_368637147.1">
    <property type="nucleotide sequence ID" value="NZ_JBFRHK010000009.1"/>
</dbReference>
<reference evidence="1 2" key="1">
    <citation type="submission" date="2024-07" db="EMBL/GenBank/DDBJ databases">
        <title>Characterization of a bacterium isolated from hydrolysated instant sea cucumber by whole-genome sequencing and metabolomics.</title>
        <authorList>
            <person name="Luo X."/>
            <person name="Zhang Z."/>
            <person name="Zheng Z."/>
            <person name="Zhang W."/>
            <person name="Ming T."/>
            <person name="Jiao L."/>
            <person name="Su X."/>
            <person name="Kong F."/>
            <person name="Xu J."/>
        </authorList>
    </citation>
    <scope>NUCLEOTIDE SEQUENCE [LARGE SCALE GENOMIC DNA]</scope>
    <source>
        <strain evidence="1 2">XL-2024</strain>
    </source>
</reference>
<dbReference type="EMBL" id="JBFRHK010000009">
    <property type="protein sequence ID" value="MEX3746515.1"/>
    <property type="molecule type" value="Genomic_DNA"/>
</dbReference>
<organism evidence="1 2">
    <name type="scientific">Lysinibacillus xylanilyticus</name>
    <dbReference type="NCBI Taxonomy" id="582475"/>
    <lineage>
        <taxon>Bacteria</taxon>
        <taxon>Bacillati</taxon>
        <taxon>Bacillota</taxon>
        <taxon>Bacilli</taxon>
        <taxon>Bacillales</taxon>
        <taxon>Bacillaceae</taxon>
        <taxon>Lysinibacillus</taxon>
    </lineage>
</organism>
<gene>
    <name evidence="1" type="ORF">AB1300_15435</name>
</gene>
<name>A0ABV3W015_9BACI</name>
<accession>A0ABV3W015</accession>
<evidence type="ECO:0000313" key="1">
    <source>
        <dbReference type="EMBL" id="MEX3746515.1"/>
    </source>
</evidence>
<comment type="caution">
    <text evidence="1">The sequence shown here is derived from an EMBL/GenBank/DDBJ whole genome shotgun (WGS) entry which is preliminary data.</text>
</comment>
<keyword evidence="2" id="KW-1185">Reference proteome</keyword>
<protein>
    <submittedName>
        <fullName evidence="1">Uncharacterized protein</fullName>
    </submittedName>
</protein>
<sequence>MEAVIIDFLEKIYSDSFSWIEEEKKTDEYREYFMKIPKYLHCEKFFNALAKLPIENQKYLLRIETRGSKKGVKKALPIEGKKFCKGELCRGKYQVKSEMNGSYCNECNLYIGLFSFKAIIENLKKHSCERAENQPNNSKVGYVSPYIGLEIYFKLVEQGGMCAITNEKMIDFTGFLDSNRPKNLNVGKVFSDDFFILAGENHWSPDRICKDDGYYFDNIQLVRRVVNECKGKLEKLSLKELTSESYLCNVISNMHLKMFSVFEETFRFVLVLKINKERKGLIEFNHKKTKNSPNNYYLASLTSNGGEFCETFTDSYSEILSSFNSRNNQVIKRCIGESIALFPVARDICNEC</sequence>